<keyword evidence="1" id="KW-0812">Transmembrane</keyword>
<comment type="caution">
    <text evidence="2">The sequence shown here is derived from an EMBL/GenBank/DDBJ whole genome shotgun (WGS) entry which is preliminary data.</text>
</comment>
<organism evidence="2">
    <name type="scientific">marine sediment metagenome</name>
    <dbReference type="NCBI Taxonomy" id="412755"/>
    <lineage>
        <taxon>unclassified sequences</taxon>
        <taxon>metagenomes</taxon>
        <taxon>ecological metagenomes</taxon>
    </lineage>
</organism>
<reference evidence="2" key="1">
    <citation type="journal article" date="2014" name="Front. Microbiol.">
        <title>High frequency of phylogenetically diverse reductive dehalogenase-homologous genes in deep subseafloor sedimentary metagenomes.</title>
        <authorList>
            <person name="Kawai M."/>
            <person name="Futagami T."/>
            <person name="Toyoda A."/>
            <person name="Takaki Y."/>
            <person name="Nishi S."/>
            <person name="Hori S."/>
            <person name="Arai W."/>
            <person name="Tsubouchi T."/>
            <person name="Morono Y."/>
            <person name="Uchiyama I."/>
            <person name="Ito T."/>
            <person name="Fujiyama A."/>
            <person name="Inagaki F."/>
            <person name="Takami H."/>
        </authorList>
    </citation>
    <scope>NUCLEOTIDE SEQUENCE</scope>
    <source>
        <strain evidence="2">Expedition CK06-06</strain>
    </source>
</reference>
<keyword evidence="1" id="KW-0472">Membrane</keyword>
<sequence length="175" mass="20702">MRGLFRFFFPEYFWSDFRTKFFKKEAEKLAREIDQSPHLGYKIVKFLDPRKNISSQVKRKNIETLIIARDLNGSSKLTQGLYQCLPLKINFMDLARAYEIFSGKIPIDFVSQTWFLENLAEGEKKIYDKLKRFFDTILGALIIVLTSPLWLIFAILIKSEDKGVCFLQTKKNWKR</sequence>
<keyword evidence="1" id="KW-1133">Transmembrane helix</keyword>
<evidence type="ECO:0000256" key="1">
    <source>
        <dbReference type="SAM" id="Phobius"/>
    </source>
</evidence>
<proteinExistence type="predicted"/>
<name>X1LFG8_9ZZZZ</name>
<dbReference type="AlphaFoldDB" id="X1LFG8"/>
<gene>
    <name evidence="2" type="ORF">S06H3_17091</name>
</gene>
<accession>X1LFG8</accession>
<dbReference type="EMBL" id="BARV01008511">
    <property type="protein sequence ID" value="GAI04586.1"/>
    <property type="molecule type" value="Genomic_DNA"/>
</dbReference>
<protein>
    <submittedName>
        <fullName evidence="2">Uncharacterized protein</fullName>
    </submittedName>
</protein>
<evidence type="ECO:0000313" key="2">
    <source>
        <dbReference type="EMBL" id="GAI04586.1"/>
    </source>
</evidence>
<feature type="transmembrane region" description="Helical" evidence="1">
    <location>
        <begin position="133"/>
        <end position="157"/>
    </location>
</feature>